<dbReference type="RefSeq" id="WP_101878982.1">
    <property type="nucleotide sequence ID" value="NZ_CACRUK010000032.1"/>
</dbReference>
<accession>A0A2N5NMV9</accession>
<dbReference type="InterPro" id="IPR053154">
    <property type="entry name" value="c-di-AMP_regulator"/>
</dbReference>
<gene>
    <name evidence="2" type="ORF">CDL18_01365</name>
</gene>
<dbReference type="PANTHER" id="PTHR37804:SF1">
    <property type="entry name" value="CDAA REGULATORY PROTEIN CDAR"/>
    <property type="match status" value="1"/>
</dbReference>
<dbReference type="PANTHER" id="PTHR37804">
    <property type="entry name" value="CDAA REGULATORY PROTEIN CDAR"/>
    <property type="match status" value="1"/>
</dbReference>
<feature type="region of interest" description="Disordered" evidence="1">
    <location>
        <begin position="404"/>
        <end position="435"/>
    </location>
</feature>
<proteinExistence type="predicted"/>
<dbReference type="EMBL" id="NIHM01000001">
    <property type="protein sequence ID" value="PLT58252.1"/>
    <property type="molecule type" value="Genomic_DNA"/>
</dbReference>
<dbReference type="Gene3D" id="2.170.120.40">
    <property type="entry name" value="YbbR-like domain"/>
    <property type="match status" value="2"/>
</dbReference>
<evidence type="ECO:0000313" key="2">
    <source>
        <dbReference type="EMBL" id="PLT58252.1"/>
    </source>
</evidence>
<dbReference type="Gene3D" id="2.170.120.30">
    <property type="match status" value="2"/>
</dbReference>
<evidence type="ECO:0000256" key="1">
    <source>
        <dbReference type="SAM" id="MobiDB-lite"/>
    </source>
</evidence>
<sequence length="435" mass="48462">MKKHKYMENLSLKVIALFFAVFLWLIVINIDDPVDTQTFDNIPVEVKNEQVVKSKGKMYQILDGTENVSVKVTAKREILEKLTSSDFSAVADMQEMQINSLIPIKVSVKRYSGECKAEASPNNLVVEINDVKQKVFPLTISASGTPQNGCIIGNMTVNPEKITIKGSEPLVESIEKAVVKVDVTGRADSGTVQGNLVLYDSQGNIVDQSKLSNNLNTEKGIQVEIQMLNTKDVPITYQQPENLKENYICTGWTCEPQTIQVSGTKEMLDTISEIEIPTSEIDVSDATKKVEKTVDITQYLPEGIKLVDENANTILITVMIEKEGSRIIEFPVEGIQVNNLKDKYELTFESDEVIELKFIGEQTTLDQLDITNAVSIDLQDCKSTGEYEVPVSIEVPDGVELEKQPTIKVKLTEKEDETDQKADKKSDSTQEKSEK</sequence>
<organism evidence="2 3">
    <name type="scientific">Mediterraneibacter gnavus</name>
    <name type="common">Ruminococcus gnavus</name>
    <dbReference type="NCBI Taxonomy" id="33038"/>
    <lineage>
        <taxon>Bacteria</taxon>
        <taxon>Bacillati</taxon>
        <taxon>Bacillota</taxon>
        <taxon>Clostridia</taxon>
        <taxon>Lachnospirales</taxon>
        <taxon>Lachnospiraceae</taxon>
        <taxon>Mediterraneibacter</taxon>
    </lineage>
</organism>
<comment type="caution">
    <text evidence="2">The sequence shown here is derived from an EMBL/GenBank/DDBJ whole genome shotgun (WGS) entry which is preliminary data.</text>
</comment>
<reference evidence="2 3" key="1">
    <citation type="journal article" date="2017" name="Genome Med.">
        <title>A novel Ruminococcus gnavus clade enriched in inflammatory bowel disease patients.</title>
        <authorList>
            <person name="Hall A.B."/>
            <person name="Yassour M."/>
            <person name="Sauk J."/>
            <person name="Garner A."/>
            <person name="Jiang X."/>
            <person name="Arthur T."/>
            <person name="Lagoudas G.K."/>
            <person name="Vatanen T."/>
            <person name="Fornelos N."/>
            <person name="Wilson R."/>
            <person name="Bertha M."/>
            <person name="Cohen M."/>
            <person name="Garber J."/>
            <person name="Khalili H."/>
            <person name="Gevers D."/>
            <person name="Ananthakrishnan A.N."/>
            <person name="Kugathasan S."/>
            <person name="Lander E.S."/>
            <person name="Blainey P."/>
            <person name="Vlamakis H."/>
            <person name="Xavier R.J."/>
            <person name="Huttenhower C."/>
        </authorList>
    </citation>
    <scope>NUCLEOTIDE SEQUENCE [LARGE SCALE GENOMIC DNA]</scope>
    <source>
        <strain evidence="2 3">RJX1118</strain>
    </source>
</reference>
<dbReference type="Proteomes" id="UP000234849">
    <property type="component" value="Unassembled WGS sequence"/>
</dbReference>
<dbReference type="Pfam" id="PF07949">
    <property type="entry name" value="YbbR"/>
    <property type="match status" value="3"/>
</dbReference>
<dbReference type="InterPro" id="IPR012505">
    <property type="entry name" value="YbbR"/>
</dbReference>
<dbReference type="AlphaFoldDB" id="A0A2N5NMV9"/>
<name>A0A2N5NMV9_MEDGN</name>
<evidence type="ECO:0008006" key="4">
    <source>
        <dbReference type="Google" id="ProtNLM"/>
    </source>
</evidence>
<evidence type="ECO:0000313" key="3">
    <source>
        <dbReference type="Proteomes" id="UP000234849"/>
    </source>
</evidence>
<protein>
    <recommendedName>
        <fullName evidence="4">YbbR-like protein</fullName>
    </recommendedName>
</protein>